<comment type="similarity">
    <text evidence="6">Belongs to the class-I aminoacyl-tRNA synthetase family.</text>
</comment>
<evidence type="ECO:0000259" key="8">
    <source>
        <dbReference type="Pfam" id="PF09334"/>
    </source>
</evidence>
<sequence>MMRSPCCFLSRARTVILRLSSHALDGRLPRVSSINHCQALRRFCTESSKPYYITTPIFYVNASPHIGHVYSAVTADCLHRYKLLKGYNSRFATGTDEHGLKIQQAASNAGKEPLSFCTEVSESFRHVFQRCSISYTDYIRTTEQRHRQAVEQFWTVLHSKGFLYKGTYEGWYSTPDESFLTPAQVTDSTDSEGRQIKVSTESGHKVPSINPMQK</sequence>
<reference evidence="9 10" key="1">
    <citation type="submission" date="2024-05" db="EMBL/GenBank/DDBJ databases">
        <title>Genome sequencing and assembly of Indian major carp, Cirrhinus mrigala (Hamilton, 1822).</title>
        <authorList>
            <person name="Mohindra V."/>
            <person name="Chowdhury L.M."/>
            <person name="Lal K."/>
            <person name="Jena J.K."/>
        </authorList>
    </citation>
    <scope>NUCLEOTIDE SEQUENCE [LARGE SCALE GENOMIC DNA]</scope>
    <source>
        <strain evidence="9">CM1030</strain>
        <tissue evidence="9">Blood</tissue>
    </source>
</reference>
<dbReference type="Proteomes" id="UP001529510">
    <property type="component" value="Unassembled WGS sequence"/>
</dbReference>
<dbReference type="PANTHER" id="PTHR43326:SF1">
    <property type="entry name" value="METHIONINE--TRNA LIGASE, MITOCHONDRIAL"/>
    <property type="match status" value="1"/>
</dbReference>
<dbReference type="Pfam" id="PF09334">
    <property type="entry name" value="tRNA-synt_1g"/>
    <property type="match status" value="1"/>
</dbReference>
<dbReference type="InterPro" id="IPR023457">
    <property type="entry name" value="Met-tRNA_synth_2"/>
</dbReference>
<keyword evidence="3 6" id="KW-0067">ATP-binding</keyword>
<dbReference type="InterPro" id="IPR015413">
    <property type="entry name" value="Methionyl/Leucyl_tRNA_Synth"/>
</dbReference>
<name>A0ABD0PNH4_CIRMR</name>
<gene>
    <name evidence="9" type="ORF">M9458_027933</name>
</gene>
<evidence type="ECO:0000256" key="7">
    <source>
        <dbReference type="SAM" id="MobiDB-lite"/>
    </source>
</evidence>
<keyword evidence="2 6" id="KW-0547">Nucleotide-binding</keyword>
<dbReference type="GO" id="GO:0005524">
    <property type="term" value="F:ATP binding"/>
    <property type="evidence" value="ECO:0007669"/>
    <property type="project" value="UniProtKB-KW"/>
</dbReference>
<dbReference type="PRINTS" id="PR01041">
    <property type="entry name" value="TRNASYNTHMET"/>
</dbReference>
<accession>A0ABD0PNH4</accession>
<comment type="caution">
    <text evidence="9">The sequence shown here is derived from an EMBL/GenBank/DDBJ whole genome shotgun (WGS) entry which is preliminary data.</text>
</comment>
<organism evidence="9 10">
    <name type="scientific">Cirrhinus mrigala</name>
    <name type="common">Mrigala</name>
    <dbReference type="NCBI Taxonomy" id="683832"/>
    <lineage>
        <taxon>Eukaryota</taxon>
        <taxon>Metazoa</taxon>
        <taxon>Chordata</taxon>
        <taxon>Craniata</taxon>
        <taxon>Vertebrata</taxon>
        <taxon>Euteleostomi</taxon>
        <taxon>Actinopterygii</taxon>
        <taxon>Neopterygii</taxon>
        <taxon>Teleostei</taxon>
        <taxon>Ostariophysi</taxon>
        <taxon>Cypriniformes</taxon>
        <taxon>Cyprinidae</taxon>
        <taxon>Labeoninae</taxon>
        <taxon>Labeonini</taxon>
        <taxon>Cirrhinus</taxon>
    </lineage>
</organism>
<keyword evidence="10" id="KW-1185">Reference proteome</keyword>
<dbReference type="GO" id="GO:0004812">
    <property type="term" value="F:aminoacyl-tRNA ligase activity"/>
    <property type="evidence" value="ECO:0007669"/>
    <property type="project" value="UniProtKB-KW"/>
</dbReference>
<evidence type="ECO:0000256" key="3">
    <source>
        <dbReference type="ARBA" id="ARBA00022840"/>
    </source>
</evidence>
<evidence type="ECO:0000313" key="10">
    <source>
        <dbReference type="Proteomes" id="UP001529510"/>
    </source>
</evidence>
<evidence type="ECO:0000256" key="4">
    <source>
        <dbReference type="ARBA" id="ARBA00022917"/>
    </source>
</evidence>
<keyword evidence="4 6" id="KW-0648">Protein biosynthesis</keyword>
<feature type="region of interest" description="Disordered" evidence="7">
    <location>
        <begin position="182"/>
        <end position="214"/>
    </location>
</feature>
<keyword evidence="1 6" id="KW-0436">Ligase</keyword>
<evidence type="ECO:0000256" key="1">
    <source>
        <dbReference type="ARBA" id="ARBA00022598"/>
    </source>
</evidence>
<evidence type="ECO:0000256" key="6">
    <source>
        <dbReference type="RuleBase" id="RU363039"/>
    </source>
</evidence>
<dbReference type="AlphaFoldDB" id="A0ABD0PNH4"/>
<keyword evidence="5 6" id="KW-0030">Aminoacyl-tRNA synthetase</keyword>
<evidence type="ECO:0000256" key="2">
    <source>
        <dbReference type="ARBA" id="ARBA00022741"/>
    </source>
</evidence>
<dbReference type="InterPro" id="IPR014729">
    <property type="entry name" value="Rossmann-like_a/b/a_fold"/>
</dbReference>
<dbReference type="Gene3D" id="2.170.220.10">
    <property type="match status" value="1"/>
</dbReference>
<dbReference type="GO" id="GO:0006412">
    <property type="term" value="P:translation"/>
    <property type="evidence" value="ECO:0007669"/>
    <property type="project" value="UniProtKB-KW"/>
</dbReference>
<evidence type="ECO:0000313" key="9">
    <source>
        <dbReference type="EMBL" id="KAL0175603.1"/>
    </source>
</evidence>
<feature type="domain" description="Methionyl/Leucyl tRNA synthetase" evidence="8">
    <location>
        <begin position="51"/>
        <end position="187"/>
    </location>
</feature>
<dbReference type="Gene3D" id="3.40.50.620">
    <property type="entry name" value="HUPs"/>
    <property type="match status" value="1"/>
</dbReference>
<proteinExistence type="inferred from homology"/>
<dbReference type="SUPFAM" id="SSF52374">
    <property type="entry name" value="Nucleotidylyl transferase"/>
    <property type="match status" value="1"/>
</dbReference>
<dbReference type="PANTHER" id="PTHR43326">
    <property type="entry name" value="METHIONYL-TRNA SYNTHETASE"/>
    <property type="match status" value="1"/>
</dbReference>
<protein>
    <recommendedName>
        <fullName evidence="8">Methionyl/Leucyl tRNA synthetase domain-containing protein</fullName>
    </recommendedName>
</protein>
<dbReference type="InterPro" id="IPR033911">
    <property type="entry name" value="MetRS_core"/>
</dbReference>
<dbReference type="EMBL" id="JAMKFB020000014">
    <property type="protein sequence ID" value="KAL0175603.1"/>
    <property type="molecule type" value="Genomic_DNA"/>
</dbReference>
<evidence type="ECO:0000256" key="5">
    <source>
        <dbReference type="ARBA" id="ARBA00023146"/>
    </source>
</evidence>